<name>A0ABD2YPZ6_9GENT</name>
<dbReference type="InterPro" id="IPR036047">
    <property type="entry name" value="F-box-like_dom_sf"/>
</dbReference>
<dbReference type="SUPFAM" id="SSF81383">
    <property type="entry name" value="F-box domain"/>
    <property type="match status" value="1"/>
</dbReference>
<evidence type="ECO:0008006" key="3">
    <source>
        <dbReference type="Google" id="ProtNLM"/>
    </source>
</evidence>
<evidence type="ECO:0000313" key="2">
    <source>
        <dbReference type="Proteomes" id="UP001630127"/>
    </source>
</evidence>
<protein>
    <recommendedName>
        <fullName evidence="3">F-box protein</fullName>
    </recommendedName>
</protein>
<keyword evidence="2" id="KW-1185">Reference proteome</keyword>
<dbReference type="PANTHER" id="PTHR16008">
    <property type="entry name" value="F-BOX ONLY PROTEIN 4"/>
    <property type="match status" value="1"/>
</dbReference>
<dbReference type="AlphaFoldDB" id="A0ABD2YPZ6"/>
<proteinExistence type="predicted"/>
<evidence type="ECO:0000313" key="1">
    <source>
        <dbReference type="EMBL" id="KAL3508045.1"/>
    </source>
</evidence>
<dbReference type="Gene3D" id="1.20.1280.50">
    <property type="match status" value="1"/>
</dbReference>
<dbReference type="EMBL" id="JBJUIK010000013">
    <property type="protein sequence ID" value="KAL3508045.1"/>
    <property type="molecule type" value="Genomic_DNA"/>
</dbReference>
<dbReference type="PANTHER" id="PTHR16008:SF4">
    <property type="entry name" value="F-BOX ONLY PROTEIN 4"/>
    <property type="match status" value="1"/>
</dbReference>
<reference evidence="1 2" key="1">
    <citation type="submission" date="2024-11" db="EMBL/GenBank/DDBJ databases">
        <title>A near-complete genome assembly of Cinchona calisaya.</title>
        <authorList>
            <person name="Lian D.C."/>
            <person name="Zhao X.W."/>
            <person name="Wei L."/>
        </authorList>
    </citation>
    <scope>NUCLEOTIDE SEQUENCE [LARGE SCALE GENOMIC DNA]</scope>
    <source>
        <tissue evidence="1">Nenye</tissue>
    </source>
</reference>
<gene>
    <name evidence="1" type="ORF">ACH5RR_033427</name>
</gene>
<dbReference type="InterPro" id="IPR039588">
    <property type="entry name" value="FBXO4"/>
</dbReference>
<sequence>MALSLQVSIISFSSYFESLYLSSSKYWREICESDCIWKSLCEERWPGIGFEENDDDNQEKPSTLKGWRGLYIKRHNEMAGKADNLRKGLCCQTINANDYLKAIKDLNSMKFGFRDVQILLLQPKIHVLLNLVGLRYRIKRLGIQVNSVIEAISCCKIQDRQVDIHWWTNGGWLHRFHRPDVLYSRCISLKDLTTDEGD</sequence>
<organism evidence="1 2">
    <name type="scientific">Cinchona calisaya</name>
    <dbReference type="NCBI Taxonomy" id="153742"/>
    <lineage>
        <taxon>Eukaryota</taxon>
        <taxon>Viridiplantae</taxon>
        <taxon>Streptophyta</taxon>
        <taxon>Embryophyta</taxon>
        <taxon>Tracheophyta</taxon>
        <taxon>Spermatophyta</taxon>
        <taxon>Magnoliopsida</taxon>
        <taxon>eudicotyledons</taxon>
        <taxon>Gunneridae</taxon>
        <taxon>Pentapetalae</taxon>
        <taxon>asterids</taxon>
        <taxon>lamiids</taxon>
        <taxon>Gentianales</taxon>
        <taxon>Rubiaceae</taxon>
        <taxon>Cinchonoideae</taxon>
        <taxon>Cinchoneae</taxon>
        <taxon>Cinchona</taxon>
    </lineage>
</organism>
<comment type="caution">
    <text evidence="1">The sequence shown here is derived from an EMBL/GenBank/DDBJ whole genome shotgun (WGS) entry which is preliminary data.</text>
</comment>
<dbReference type="Proteomes" id="UP001630127">
    <property type="component" value="Unassembled WGS sequence"/>
</dbReference>
<accession>A0ABD2YPZ6</accession>